<dbReference type="InterPro" id="IPR009211">
    <property type="entry name" value="TagJ"/>
</dbReference>
<gene>
    <name evidence="1" type="ORF">SAMN05192580_3317</name>
</gene>
<sequence>MTGQGDPELGALLREAQLDAALALLTDRVRAAPADARDRLDLAELLILLGEWERADRAADLASTYDPSRAIGIALIRQLIRAAEWRDQTFRERRPPDLVTEPDAAIAAALARLAGTTSDAEEPTLKGSIDGRDFAGLRDLDDRTAGVLEVLTGNGRYLWIPFARLAALRPATPERLRDLVWRPAEVELHGGPSGTVYLPALYPAAAGEGDATHKLGRATDWIEEPDGSTRGIGQRCLLVGEDVVTLDGFAELVVQP</sequence>
<dbReference type="SUPFAM" id="SSF144059">
    <property type="entry name" value="ImpE-like"/>
    <property type="match status" value="1"/>
</dbReference>
<dbReference type="OrthoDB" id="5416084at2"/>
<dbReference type="RefSeq" id="WP_093316193.1">
    <property type="nucleotide sequence ID" value="NZ_FOZG01000003.1"/>
</dbReference>
<evidence type="ECO:0000313" key="1">
    <source>
        <dbReference type="EMBL" id="SFS09712.1"/>
    </source>
</evidence>
<organism evidence="1 2">
    <name type="scientific">Sphingomonas jatrophae</name>
    <dbReference type="NCBI Taxonomy" id="1166337"/>
    <lineage>
        <taxon>Bacteria</taxon>
        <taxon>Pseudomonadati</taxon>
        <taxon>Pseudomonadota</taxon>
        <taxon>Alphaproteobacteria</taxon>
        <taxon>Sphingomonadales</taxon>
        <taxon>Sphingomonadaceae</taxon>
        <taxon>Sphingomonas</taxon>
    </lineage>
</organism>
<dbReference type="Pfam" id="PF07024">
    <property type="entry name" value="ImpE"/>
    <property type="match status" value="1"/>
</dbReference>
<evidence type="ECO:0000313" key="2">
    <source>
        <dbReference type="Proteomes" id="UP000198824"/>
    </source>
</evidence>
<dbReference type="EMBL" id="FOZG01000003">
    <property type="protein sequence ID" value="SFS09712.1"/>
    <property type="molecule type" value="Genomic_DNA"/>
</dbReference>
<dbReference type="InterPro" id="IPR011990">
    <property type="entry name" value="TPR-like_helical_dom_sf"/>
</dbReference>
<proteinExistence type="predicted"/>
<dbReference type="Proteomes" id="UP000198824">
    <property type="component" value="Unassembled WGS sequence"/>
</dbReference>
<name>A0A1I6M2I3_9SPHN</name>
<keyword evidence="2" id="KW-1185">Reference proteome</keyword>
<dbReference type="AlphaFoldDB" id="A0A1I6M2I3"/>
<protein>
    <submittedName>
        <fullName evidence="1">Type VI secretion system protein ImpE</fullName>
    </submittedName>
</protein>
<accession>A0A1I6M2I3</accession>
<reference evidence="1 2" key="1">
    <citation type="submission" date="2016-10" db="EMBL/GenBank/DDBJ databases">
        <authorList>
            <person name="de Groot N.N."/>
        </authorList>
    </citation>
    <scope>NUCLEOTIDE SEQUENCE [LARGE SCALE GENOMIC DNA]</scope>
    <source>
        <strain evidence="1 2">S5-249</strain>
    </source>
</reference>
<dbReference type="Gene3D" id="1.25.40.10">
    <property type="entry name" value="Tetratricopeptide repeat domain"/>
    <property type="match status" value="1"/>
</dbReference>
<dbReference type="PIRSF" id="PIRSF029288">
    <property type="entry name" value="SciE_ImpE"/>
    <property type="match status" value="1"/>
</dbReference>
<dbReference type="STRING" id="1166337.SAMN05192580_3317"/>